<evidence type="ECO:0000256" key="2">
    <source>
        <dbReference type="ARBA" id="ARBA00023125"/>
    </source>
</evidence>
<dbReference type="SMART" id="SM00421">
    <property type="entry name" value="HTH_LUXR"/>
    <property type="match status" value="1"/>
</dbReference>
<evidence type="ECO:0000313" key="5">
    <source>
        <dbReference type="EMBL" id="MPM34175.1"/>
    </source>
</evidence>
<dbReference type="SUPFAM" id="SSF46894">
    <property type="entry name" value="C-terminal effector domain of the bipartite response regulators"/>
    <property type="match status" value="1"/>
</dbReference>
<evidence type="ECO:0000256" key="3">
    <source>
        <dbReference type="ARBA" id="ARBA00023163"/>
    </source>
</evidence>
<dbReference type="PRINTS" id="PR00038">
    <property type="entry name" value="HTHLUXR"/>
</dbReference>
<sequence length="202" mass="22695">MSRHRLHIAIMVHSQIIYEGLHTVLSQSEIDCIICRVDSLDDLADILHSKKVDLLIINPLLLVNREKEARKIRKNHPGLSIVGINLSIVDNHSLALLDASFTIFDTVEQVLSKLQRIGINSELKAPSNDDNLTDRELDVLTQLVHGYSNKEIADSLNISIHTVVTHRKNITSKTGIRSQSGLTIYAISKRIISIEDVDFQNH</sequence>
<dbReference type="CDD" id="cd06170">
    <property type="entry name" value="LuxR_C_like"/>
    <property type="match status" value="1"/>
</dbReference>
<evidence type="ECO:0000256" key="1">
    <source>
        <dbReference type="ARBA" id="ARBA00023015"/>
    </source>
</evidence>
<gene>
    <name evidence="5" type="ORF">SDC9_80757</name>
</gene>
<proteinExistence type="predicted"/>
<accession>A0A644YZW3</accession>
<reference evidence="5" key="1">
    <citation type="submission" date="2019-08" db="EMBL/GenBank/DDBJ databases">
        <authorList>
            <person name="Kucharzyk K."/>
            <person name="Murdoch R.W."/>
            <person name="Higgins S."/>
            <person name="Loffler F."/>
        </authorList>
    </citation>
    <scope>NUCLEOTIDE SEQUENCE</scope>
</reference>
<dbReference type="InterPro" id="IPR016032">
    <property type="entry name" value="Sig_transdc_resp-reg_C-effctor"/>
</dbReference>
<dbReference type="PANTHER" id="PTHR44688">
    <property type="entry name" value="DNA-BINDING TRANSCRIPTIONAL ACTIVATOR DEVR_DOSR"/>
    <property type="match status" value="1"/>
</dbReference>
<dbReference type="AlphaFoldDB" id="A0A644YZW3"/>
<comment type="caution">
    <text evidence="5">The sequence shown here is derived from an EMBL/GenBank/DDBJ whole genome shotgun (WGS) entry which is preliminary data.</text>
</comment>
<protein>
    <recommendedName>
        <fullName evidence="4">HTH luxR-type domain-containing protein</fullName>
    </recommendedName>
</protein>
<dbReference type="GO" id="GO:0006355">
    <property type="term" value="P:regulation of DNA-templated transcription"/>
    <property type="evidence" value="ECO:0007669"/>
    <property type="project" value="InterPro"/>
</dbReference>
<dbReference type="Pfam" id="PF00196">
    <property type="entry name" value="GerE"/>
    <property type="match status" value="1"/>
</dbReference>
<keyword evidence="1" id="KW-0805">Transcription regulation</keyword>
<dbReference type="InterPro" id="IPR000792">
    <property type="entry name" value="Tscrpt_reg_LuxR_C"/>
</dbReference>
<dbReference type="PANTHER" id="PTHR44688:SF16">
    <property type="entry name" value="DNA-BINDING TRANSCRIPTIONAL ACTIVATOR DEVR_DOSR"/>
    <property type="match status" value="1"/>
</dbReference>
<keyword evidence="3" id="KW-0804">Transcription</keyword>
<dbReference type="PROSITE" id="PS50043">
    <property type="entry name" value="HTH_LUXR_2"/>
    <property type="match status" value="1"/>
</dbReference>
<keyword evidence="2" id="KW-0238">DNA-binding</keyword>
<dbReference type="InterPro" id="IPR036388">
    <property type="entry name" value="WH-like_DNA-bd_sf"/>
</dbReference>
<dbReference type="Gene3D" id="1.10.10.10">
    <property type="entry name" value="Winged helix-like DNA-binding domain superfamily/Winged helix DNA-binding domain"/>
    <property type="match status" value="1"/>
</dbReference>
<organism evidence="5">
    <name type="scientific">bioreactor metagenome</name>
    <dbReference type="NCBI Taxonomy" id="1076179"/>
    <lineage>
        <taxon>unclassified sequences</taxon>
        <taxon>metagenomes</taxon>
        <taxon>ecological metagenomes</taxon>
    </lineage>
</organism>
<dbReference type="PROSITE" id="PS00622">
    <property type="entry name" value="HTH_LUXR_1"/>
    <property type="match status" value="1"/>
</dbReference>
<evidence type="ECO:0000259" key="4">
    <source>
        <dbReference type="PROSITE" id="PS50043"/>
    </source>
</evidence>
<dbReference type="EMBL" id="VSSQ01006894">
    <property type="protein sequence ID" value="MPM34175.1"/>
    <property type="molecule type" value="Genomic_DNA"/>
</dbReference>
<dbReference type="GO" id="GO:0003677">
    <property type="term" value="F:DNA binding"/>
    <property type="evidence" value="ECO:0007669"/>
    <property type="project" value="UniProtKB-KW"/>
</dbReference>
<name>A0A644YZW3_9ZZZZ</name>
<feature type="domain" description="HTH luxR-type" evidence="4">
    <location>
        <begin position="125"/>
        <end position="190"/>
    </location>
</feature>